<comment type="caution">
    <text evidence="1">The sequence shown here is derived from an EMBL/GenBank/DDBJ whole genome shotgun (WGS) entry which is preliminary data.</text>
</comment>
<proteinExistence type="predicted"/>
<dbReference type="AlphaFoldDB" id="A0AA90NWU1"/>
<dbReference type="Proteomes" id="UP001178277">
    <property type="component" value="Unassembled WGS sequence"/>
</dbReference>
<evidence type="ECO:0000313" key="1">
    <source>
        <dbReference type="EMBL" id="MDP1421691.1"/>
    </source>
</evidence>
<dbReference type="EMBL" id="JAUUTP010000048">
    <property type="protein sequence ID" value="MDP1421691.1"/>
    <property type="molecule type" value="Genomic_DNA"/>
</dbReference>
<name>A0AA90NWU1_9BACI</name>
<reference evidence="1" key="1">
    <citation type="submission" date="2023-07" db="EMBL/GenBank/DDBJ databases">
        <title>Murine gut Bacillus species.</title>
        <authorList>
            <person name="Gutman E."/>
            <person name="Hashuel R."/>
            <person name="Litvak Y."/>
        </authorList>
    </citation>
    <scope>NUCLEOTIDE SEQUENCE</scope>
    <source>
        <strain evidence="1">RU283</strain>
    </source>
</reference>
<evidence type="ECO:0000313" key="2">
    <source>
        <dbReference type="Proteomes" id="UP001178277"/>
    </source>
</evidence>
<sequence length="162" mass="18884">MTSLNPFFEEMKKKDPKPKAIQKTSSKGSSYQITSVRKVRKDKQHDIKFPVDYVMKVKLRTLCKTLNPIYKKKTGKSLTQTACNTLLLRFGLTRWKDVNYAMDYTDTKEYMHTYLLETEYGERGGLHEVAILKDLSDRRVAFCMIHHTVAWLERGGSIEEIL</sequence>
<gene>
    <name evidence="1" type="ORF">Q8G35_25830</name>
</gene>
<organism evidence="1 2">
    <name type="scientific">Peribacillus simplex</name>
    <dbReference type="NCBI Taxonomy" id="1478"/>
    <lineage>
        <taxon>Bacteria</taxon>
        <taxon>Bacillati</taxon>
        <taxon>Bacillota</taxon>
        <taxon>Bacilli</taxon>
        <taxon>Bacillales</taxon>
        <taxon>Bacillaceae</taxon>
        <taxon>Peribacillus</taxon>
    </lineage>
</organism>
<dbReference type="RefSeq" id="WP_305162691.1">
    <property type="nucleotide sequence ID" value="NZ_JAUUTP010000048.1"/>
</dbReference>
<accession>A0AA90NWU1</accession>
<protein>
    <submittedName>
        <fullName evidence="1">Uncharacterized protein</fullName>
    </submittedName>
</protein>